<dbReference type="GO" id="GO:0005737">
    <property type="term" value="C:cytoplasm"/>
    <property type="evidence" value="ECO:0007669"/>
    <property type="project" value="TreeGrafter"/>
</dbReference>
<evidence type="ECO:0000256" key="1">
    <source>
        <dbReference type="ARBA" id="ARBA00022630"/>
    </source>
</evidence>
<keyword evidence="2" id="KW-0560">Oxidoreductase</keyword>
<proteinExistence type="predicted"/>
<dbReference type="Proteomes" id="UP000198211">
    <property type="component" value="Unassembled WGS sequence"/>
</dbReference>
<dbReference type="STRING" id="4795.A0A225WN46"/>
<evidence type="ECO:0000313" key="4">
    <source>
        <dbReference type="EMBL" id="OWZ19053.1"/>
    </source>
</evidence>
<dbReference type="InterPro" id="IPR036250">
    <property type="entry name" value="AcylCo_DH-like_C"/>
</dbReference>
<dbReference type="SUPFAM" id="SSF47203">
    <property type="entry name" value="Acyl-CoA dehydrogenase C-terminal domain-like"/>
    <property type="match status" value="1"/>
</dbReference>
<evidence type="ECO:0000259" key="3">
    <source>
        <dbReference type="Pfam" id="PF00441"/>
    </source>
</evidence>
<reference evidence="5" key="1">
    <citation type="submission" date="2017-03" db="EMBL/GenBank/DDBJ databases">
        <title>Phytopthora megakarya and P. palmivora, two closely related causual agents of cacao black pod achieved similar genome size and gene model numbers by different mechanisms.</title>
        <authorList>
            <person name="Ali S."/>
            <person name="Shao J."/>
            <person name="Larry D.J."/>
            <person name="Kronmiller B."/>
            <person name="Shen D."/>
            <person name="Strem M.D."/>
            <person name="Melnick R.L."/>
            <person name="Guiltinan M.J."/>
            <person name="Tyler B.M."/>
            <person name="Meinhardt L.W."/>
            <person name="Bailey B.A."/>
        </authorList>
    </citation>
    <scope>NUCLEOTIDE SEQUENCE [LARGE SCALE GENOMIC DNA]</scope>
    <source>
        <strain evidence="5">zdho120</strain>
    </source>
</reference>
<evidence type="ECO:0000256" key="2">
    <source>
        <dbReference type="ARBA" id="ARBA00023002"/>
    </source>
</evidence>
<dbReference type="InterPro" id="IPR009075">
    <property type="entry name" value="AcylCo_DH/oxidase_C"/>
</dbReference>
<organism evidence="4 5">
    <name type="scientific">Phytophthora megakarya</name>
    <dbReference type="NCBI Taxonomy" id="4795"/>
    <lineage>
        <taxon>Eukaryota</taxon>
        <taxon>Sar</taxon>
        <taxon>Stramenopiles</taxon>
        <taxon>Oomycota</taxon>
        <taxon>Peronosporomycetes</taxon>
        <taxon>Peronosporales</taxon>
        <taxon>Peronosporaceae</taxon>
        <taxon>Phytophthora</taxon>
    </lineage>
</organism>
<dbReference type="PANTHER" id="PTHR48083:SF13">
    <property type="entry name" value="ACYL-COA DEHYDROGENASE FAMILY MEMBER 11"/>
    <property type="match status" value="1"/>
</dbReference>
<dbReference type="InterPro" id="IPR050741">
    <property type="entry name" value="Acyl-CoA_dehydrogenase"/>
</dbReference>
<comment type="caution">
    <text evidence="4">The sequence shown here is derived from an EMBL/GenBank/DDBJ whole genome shotgun (WGS) entry which is preliminary data.</text>
</comment>
<keyword evidence="5" id="KW-1185">Reference proteome</keyword>
<dbReference type="PANTHER" id="PTHR48083">
    <property type="entry name" value="MEDIUM-CHAIN SPECIFIC ACYL-COA DEHYDROGENASE, MITOCHONDRIAL-RELATED"/>
    <property type="match status" value="1"/>
</dbReference>
<evidence type="ECO:0000313" key="5">
    <source>
        <dbReference type="Proteomes" id="UP000198211"/>
    </source>
</evidence>
<accession>A0A225WN46</accession>
<name>A0A225WN46_9STRA</name>
<dbReference type="AlphaFoldDB" id="A0A225WN46"/>
<keyword evidence="1" id="KW-0285">Flavoprotein</keyword>
<dbReference type="EMBL" id="NBNE01000494">
    <property type="protein sequence ID" value="OWZ19053.1"/>
    <property type="molecule type" value="Genomic_DNA"/>
</dbReference>
<gene>
    <name evidence="4" type="ORF">PHMEG_0006754</name>
</gene>
<protein>
    <submittedName>
        <fullName evidence="4">Acyl-CoA dehydrogenase</fullName>
    </submittedName>
</protein>
<dbReference type="OrthoDB" id="434771at2759"/>
<sequence>MDKRGNKVAQEAIAMIKIIAPNMALDVCDRAIQIHGVAGVRQDFVLSYWHVILRTLRIADEPDKVHMRTIAKLELSQSKR</sequence>
<feature type="domain" description="Acyl-CoA dehydrogenase/oxidase C-terminal" evidence="3">
    <location>
        <begin position="7"/>
        <end position="72"/>
    </location>
</feature>
<dbReference type="Pfam" id="PF00441">
    <property type="entry name" value="Acyl-CoA_dh_1"/>
    <property type="match status" value="1"/>
</dbReference>
<dbReference type="GO" id="GO:0003995">
    <property type="term" value="F:acyl-CoA dehydrogenase activity"/>
    <property type="evidence" value="ECO:0007669"/>
    <property type="project" value="TreeGrafter"/>
</dbReference>
<dbReference type="GO" id="GO:0033539">
    <property type="term" value="P:fatty acid beta-oxidation using acyl-CoA dehydrogenase"/>
    <property type="evidence" value="ECO:0007669"/>
    <property type="project" value="TreeGrafter"/>
</dbReference>
<dbReference type="Gene3D" id="1.20.140.10">
    <property type="entry name" value="Butyryl-CoA Dehydrogenase, subunit A, domain 3"/>
    <property type="match status" value="1"/>
</dbReference>